<dbReference type="PANTHER" id="PTHR37984:SF15">
    <property type="entry name" value="INTEGRASE CATALYTIC DOMAIN-CONTAINING PROTEIN"/>
    <property type="match status" value="1"/>
</dbReference>
<protein>
    <recommendedName>
        <fullName evidence="2">Integrase catalytic domain-containing protein</fullName>
    </recommendedName>
</protein>
<feature type="compositionally biased region" description="Polar residues" evidence="1">
    <location>
        <begin position="147"/>
        <end position="158"/>
    </location>
</feature>
<dbReference type="AlphaFoldDB" id="A0A8X6V409"/>
<dbReference type="GO" id="GO:0015074">
    <property type="term" value="P:DNA integration"/>
    <property type="evidence" value="ECO:0007669"/>
    <property type="project" value="InterPro"/>
</dbReference>
<dbReference type="Pfam" id="PF00665">
    <property type="entry name" value="rve"/>
    <property type="match status" value="1"/>
</dbReference>
<evidence type="ECO:0000256" key="1">
    <source>
        <dbReference type="SAM" id="MobiDB-lite"/>
    </source>
</evidence>
<dbReference type="PANTHER" id="PTHR37984">
    <property type="entry name" value="PROTEIN CBG26694"/>
    <property type="match status" value="1"/>
</dbReference>
<evidence type="ECO:0000313" key="4">
    <source>
        <dbReference type="Proteomes" id="UP000887159"/>
    </source>
</evidence>
<dbReference type="InterPro" id="IPR050951">
    <property type="entry name" value="Retrovirus_Pol_polyprotein"/>
</dbReference>
<dbReference type="SUPFAM" id="SSF53098">
    <property type="entry name" value="Ribonuclease H-like"/>
    <property type="match status" value="1"/>
</dbReference>
<gene>
    <name evidence="3" type="ORF">TNCV_1197011</name>
</gene>
<dbReference type="PROSITE" id="PS50994">
    <property type="entry name" value="INTEGRASE"/>
    <property type="match status" value="1"/>
</dbReference>
<dbReference type="InterPro" id="IPR001584">
    <property type="entry name" value="Integrase_cat-core"/>
</dbReference>
<accession>A0A8X6V409</accession>
<dbReference type="Proteomes" id="UP000887159">
    <property type="component" value="Unassembled WGS sequence"/>
</dbReference>
<feature type="domain" description="Integrase catalytic" evidence="2">
    <location>
        <begin position="27"/>
        <end position="125"/>
    </location>
</feature>
<keyword evidence="4" id="KW-1185">Reference proteome</keyword>
<sequence length="158" mass="17649">MWPSINKDCTVWARRCIPCQRTKVHRHTVAPLQKFSNTSTRFDHVHIDLIGPLPPSQGSTFCMTTIDRFTRWPEATPIPDIKATTVADAFYSTWIARFGVPTTITTDQGRQFESSLFLALARLLGGTANTHQCVPLSKQRANRGVSPPTNGSNHVPYN</sequence>
<feature type="region of interest" description="Disordered" evidence="1">
    <location>
        <begin position="135"/>
        <end position="158"/>
    </location>
</feature>
<evidence type="ECO:0000313" key="3">
    <source>
        <dbReference type="EMBL" id="GFY03922.1"/>
    </source>
</evidence>
<dbReference type="EMBL" id="BMAU01021243">
    <property type="protein sequence ID" value="GFY03922.1"/>
    <property type="molecule type" value="Genomic_DNA"/>
</dbReference>
<dbReference type="Gene3D" id="3.30.420.10">
    <property type="entry name" value="Ribonuclease H-like superfamily/Ribonuclease H"/>
    <property type="match status" value="1"/>
</dbReference>
<name>A0A8X6V409_TRICX</name>
<proteinExistence type="predicted"/>
<dbReference type="InterPro" id="IPR036397">
    <property type="entry name" value="RNaseH_sf"/>
</dbReference>
<reference evidence="3" key="1">
    <citation type="submission" date="2020-08" db="EMBL/GenBank/DDBJ databases">
        <title>Multicomponent nature underlies the extraordinary mechanical properties of spider dragline silk.</title>
        <authorList>
            <person name="Kono N."/>
            <person name="Nakamura H."/>
            <person name="Mori M."/>
            <person name="Yoshida Y."/>
            <person name="Ohtoshi R."/>
            <person name="Malay A.D."/>
            <person name="Moran D.A.P."/>
            <person name="Tomita M."/>
            <person name="Numata K."/>
            <person name="Arakawa K."/>
        </authorList>
    </citation>
    <scope>NUCLEOTIDE SEQUENCE</scope>
</reference>
<dbReference type="InterPro" id="IPR012337">
    <property type="entry name" value="RNaseH-like_sf"/>
</dbReference>
<comment type="caution">
    <text evidence="3">The sequence shown here is derived from an EMBL/GenBank/DDBJ whole genome shotgun (WGS) entry which is preliminary data.</text>
</comment>
<organism evidence="3 4">
    <name type="scientific">Trichonephila clavipes</name>
    <name type="common">Golden silk orbweaver</name>
    <name type="synonym">Nephila clavipes</name>
    <dbReference type="NCBI Taxonomy" id="2585209"/>
    <lineage>
        <taxon>Eukaryota</taxon>
        <taxon>Metazoa</taxon>
        <taxon>Ecdysozoa</taxon>
        <taxon>Arthropoda</taxon>
        <taxon>Chelicerata</taxon>
        <taxon>Arachnida</taxon>
        <taxon>Araneae</taxon>
        <taxon>Araneomorphae</taxon>
        <taxon>Entelegynae</taxon>
        <taxon>Araneoidea</taxon>
        <taxon>Nephilidae</taxon>
        <taxon>Trichonephila</taxon>
    </lineage>
</organism>
<evidence type="ECO:0000259" key="2">
    <source>
        <dbReference type="PROSITE" id="PS50994"/>
    </source>
</evidence>
<dbReference type="GO" id="GO:0003676">
    <property type="term" value="F:nucleic acid binding"/>
    <property type="evidence" value="ECO:0007669"/>
    <property type="project" value="InterPro"/>
</dbReference>